<proteinExistence type="predicted"/>
<gene>
    <name evidence="1" type="ORF">BS47DRAFT_1397532</name>
</gene>
<evidence type="ECO:0000313" key="1">
    <source>
        <dbReference type="EMBL" id="KAF9508743.1"/>
    </source>
</evidence>
<comment type="caution">
    <text evidence="1">The sequence shown here is derived from an EMBL/GenBank/DDBJ whole genome shotgun (WGS) entry which is preliminary data.</text>
</comment>
<dbReference type="AlphaFoldDB" id="A0A9P6AMY0"/>
<evidence type="ECO:0000313" key="2">
    <source>
        <dbReference type="Proteomes" id="UP000886523"/>
    </source>
</evidence>
<dbReference type="EMBL" id="MU129051">
    <property type="protein sequence ID" value="KAF9508743.1"/>
    <property type="molecule type" value="Genomic_DNA"/>
</dbReference>
<sequence>MKNIQSQFFTAIFPSPRRNRVTPNIIGYYVTSIQSNPSLYIEAAVTHQLVPVFFAATDLRRGIAGVRETFSFKVPPSTVLVELPTSIGAFIRAPHHGYSTIALLQAVAVEVIRRTPYKKIVGIEEPIGFFQYNVEVGKGERHGERRRDEGMRVNGQVSCGLENASMDPIFMDEYDNGLYHPWRLRVRSDPPTIDDSSSGMVPRIVLGGPRTHAPVEIANGRIARAAENCPDGMRTETVLTTRTRMITLLSTTDSMRMRRSRLSLDVCLF</sequence>
<protein>
    <submittedName>
        <fullName evidence="1">Uncharacterized protein</fullName>
    </submittedName>
</protein>
<organism evidence="1 2">
    <name type="scientific">Hydnum rufescens UP504</name>
    <dbReference type="NCBI Taxonomy" id="1448309"/>
    <lineage>
        <taxon>Eukaryota</taxon>
        <taxon>Fungi</taxon>
        <taxon>Dikarya</taxon>
        <taxon>Basidiomycota</taxon>
        <taxon>Agaricomycotina</taxon>
        <taxon>Agaricomycetes</taxon>
        <taxon>Cantharellales</taxon>
        <taxon>Hydnaceae</taxon>
        <taxon>Hydnum</taxon>
    </lineage>
</organism>
<reference evidence="1" key="1">
    <citation type="journal article" date="2020" name="Nat. Commun.">
        <title>Large-scale genome sequencing of mycorrhizal fungi provides insights into the early evolution of symbiotic traits.</title>
        <authorList>
            <person name="Miyauchi S."/>
            <person name="Kiss E."/>
            <person name="Kuo A."/>
            <person name="Drula E."/>
            <person name="Kohler A."/>
            <person name="Sanchez-Garcia M."/>
            <person name="Morin E."/>
            <person name="Andreopoulos B."/>
            <person name="Barry K.W."/>
            <person name="Bonito G."/>
            <person name="Buee M."/>
            <person name="Carver A."/>
            <person name="Chen C."/>
            <person name="Cichocki N."/>
            <person name="Clum A."/>
            <person name="Culley D."/>
            <person name="Crous P.W."/>
            <person name="Fauchery L."/>
            <person name="Girlanda M."/>
            <person name="Hayes R.D."/>
            <person name="Keri Z."/>
            <person name="LaButti K."/>
            <person name="Lipzen A."/>
            <person name="Lombard V."/>
            <person name="Magnuson J."/>
            <person name="Maillard F."/>
            <person name="Murat C."/>
            <person name="Nolan M."/>
            <person name="Ohm R.A."/>
            <person name="Pangilinan J."/>
            <person name="Pereira M.F."/>
            <person name="Perotto S."/>
            <person name="Peter M."/>
            <person name="Pfister S."/>
            <person name="Riley R."/>
            <person name="Sitrit Y."/>
            <person name="Stielow J.B."/>
            <person name="Szollosi G."/>
            <person name="Zifcakova L."/>
            <person name="Stursova M."/>
            <person name="Spatafora J.W."/>
            <person name="Tedersoo L."/>
            <person name="Vaario L.M."/>
            <person name="Yamada A."/>
            <person name="Yan M."/>
            <person name="Wang P."/>
            <person name="Xu J."/>
            <person name="Bruns T."/>
            <person name="Baldrian P."/>
            <person name="Vilgalys R."/>
            <person name="Dunand C."/>
            <person name="Henrissat B."/>
            <person name="Grigoriev I.V."/>
            <person name="Hibbett D."/>
            <person name="Nagy L.G."/>
            <person name="Martin F.M."/>
        </authorList>
    </citation>
    <scope>NUCLEOTIDE SEQUENCE</scope>
    <source>
        <strain evidence="1">UP504</strain>
    </source>
</reference>
<dbReference type="Proteomes" id="UP000886523">
    <property type="component" value="Unassembled WGS sequence"/>
</dbReference>
<name>A0A9P6AMY0_9AGAM</name>
<keyword evidence="2" id="KW-1185">Reference proteome</keyword>
<accession>A0A9P6AMY0</accession>